<evidence type="ECO:0000313" key="3">
    <source>
        <dbReference type="Proteomes" id="UP001500804"/>
    </source>
</evidence>
<sequence length="116" mass="13108">MTELCEVVITAPDPAWLRSFTRELVDQRLCSSVHNFAPVHSIYRWQGEVHERTEGRASLHTRRALVAEIVQYAKERHPYQVPGISARPIYDGNPEYLAWIAAETGQSTSLADADDS</sequence>
<dbReference type="Pfam" id="PF03091">
    <property type="entry name" value="CutA1"/>
    <property type="match status" value="1"/>
</dbReference>
<dbReference type="SUPFAM" id="SSF54913">
    <property type="entry name" value="GlnB-like"/>
    <property type="match status" value="1"/>
</dbReference>
<comment type="caution">
    <text evidence="2">The sequence shown here is derived from an EMBL/GenBank/DDBJ whole genome shotgun (WGS) entry which is preliminary data.</text>
</comment>
<dbReference type="InterPro" id="IPR011322">
    <property type="entry name" value="N-reg_PII-like_a/b"/>
</dbReference>
<comment type="similarity">
    <text evidence="1">Belongs to the CutA family.</text>
</comment>
<evidence type="ECO:0000256" key="1">
    <source>
        <dbReference type="ARBA" id="ARBA00010169"/>
    </source>
</evidence>
<dbReference type="PANTHER" id="PTHR23419">
    <property type="entry name" value="DIVALENT CATION TOLERANCE CUTA-RELATED"/>
    <property type="match status" value="1"/>
</dbReference>
<keyword evidence="3" id="KW-1185">Reference proteome</keyword>
<dbReference type="Gene3D" id="3.30.70.120">
    <property type="match status" value="1"/>
</dbReference>
<dbReference type="RefSeq" id="WP_345611958.1">
    <property type="nucleotide sequence ID" value="NZ_BAABJO010000043.1"/>
</dbReference>
<dbReference type="InterPro" id="IPR004323">
    <property type="entry name" value="Ion_tolerance_CutA"/>
</dbReference>
<proteinExistence type="inferred from homology"/>
<dbReference type="PANTHER" id="PTHR23419:SF8">
    <property type="entry name" value="FI09726P"/>
    <property type="match status" value="1"/>
</dbReference>
<name>A0ABP9P260_9PSEU</name>
<reference evidence="3" key="1">
    <citation type="journal article" date="2019" name="Int. J. Syst. Evol. Microbiol.">
        <title>The Global Catalogue of Microorganisms (GCM) 10K type strain sequencing project: providing services to taxonomists for standard genome sequencing and annotation.</title>
        <authorList>
            <consortium name="The Broad Institute Genomics Platform"/>
            <consortium name="The Broad Institute Genome Sequencing Center for Infectious Disease"/>
            <person name="Wu L."/>
            <person name="Ma J."/>
        </authorList>
    </citation>
    <scope>NUCLEOTIDE SEQUENCE [LARGE SCALE GENOMIC DNA]</scope>
    <source>
        <strain evidence="3">JCM 18302</strain>
    </source>
</reference>
<protein>
    <submittedName>
        <fullName evidence="2">Divalent-cation tolerance protein CutA</fullName>
    </submittedName>
</protein>
<gene>
    <name evidence="2" type="ORF">GCM10023320_74780</name>
</gene>
<evidence type="ECO:0000313" key="2">
    <source>
        <dbReference type="EMBL" id="GAA5139149.1"/>
    </source>
</evidence>
<organism evidence="2 3">
    <name type="scientific">Pseudonocardia adelaidensis</name>
    <dbReference type="NCBI Taxonomy" id="648754"/>
    <lineage>
        <taxon>Bacteria</taxon>
        <taxon>Bacillati</taxon>
        <taxon>Actinomycetota</taxon>
        <taxon>Actinomycetes</taxon>
        <taxon>Pseudonocardiales</taxon>
        <taxon>Pseudonocardiaceae</taxon>
        <taxon>Pseudonocardia</taxon>
    </lineage>
</organism>
<dbReference type="Proteomes" id="UP001500804">
    <property type="component" value="Unassembled WGS sequence"/>
</dbReference>
<dbReference type="EMBL" id="BAABJO010000043">
    <property type="protein sequence ID" value="GAA5139149.1"/>
    <property type="molecule type" value="Genomic_DNA"/>
</dbReference>
<dbReference type="InterPro" id="IPR015867">
    <property type="entry name" value="N-reg_PII/ATP_PRibTrfase_C"/>
</dbReference>
<accession>A0ABP9P260</accession>